<reference evidence="2 3" key="1">
    <citation type="submission" date="2016-02" db="EMBL/GenBank/DDBJ databases">
        <title>Paenibacillus sp. LPB0068, isolated from Crassostrea gigas.</title>
        <authorList>
            <person name="Shin S.-K."/>
            <person name="Yi H."/>
        </authorList>
    </citation>
    <scope>NUCLEOTIDE SEQUENCE [LARGE SCALE GENOMIC DNA]</scope>
    <source>
        <strain evidence="2 3">LPB0068</strain>
    </source>
</reference>
<comment type="caution">
    <text evidence="2">The sequence shown here is derived from an EMBL/GenBank/DDBJ whole genome shotgun (WGS) entry which is preliminary data.</text>
</comment>
<organism evidence="2 3">
    <name type="scientific">Paenibacillus crassostreae</name>
    <dbReference type="NCBI Taxonomy" id="1763538"/>
    <lineage>
        <taxon>Bacteria</taxon>
        <taxon>Bacillati</taxon>
        <taxon>Bacillota</taxon>
        <taxon>Bacilli</taxon>
        <taxon>Bacillales</taxon>
        <taxon>Paenibacillaceae</taxon>
        <taxon>Paenibacillus</taxon>
    </lineage>
</organism>
<proteinExistence type="predicted"/>
<feature type="domain" description="Alcohol dehydrogenase-like C-terminal" evidence="1">
    <location>
        <begin position="8"/>
        <end position="73"/>
    </location>
</feature>
<evidence type="ECO:0000313" key="2">
    <source>
        <dbReference type="EMBL" id="OAB70983.1"/>
    </source>
</evidence>
<dbReference type="RefSeq" id="WP_068661328.1">
    <property type="nucleotide sequence ID" value="NZ_CP017770.1"/>
</dbReference>
<evidence type="ECO:0000313" key="3">
    <source>
        <dbReference type="Proteomes" id="UP000077134"/>
    </source>
</evidence>
<gene>
    <name evidence="2" type="ORF">PNBC_20685</name>
</gene>
<dbReference type="STRING" id="1763538.LPB68_08535"/>
<dbReference type="InterPro" id="IPR047122">
    <property type="entry name" value="Trans-enoyl_RdTase-like"/>
</dbReference>
<dbReference type="KEGG" id="pcx:LPB68_08535"/>
<keyword evidence="3" id="KW-1185">Reference proteome</keyword>
<evidence type="ECO:0000259" key="1">
    <source>
        <dbReference type="Pfam" id="PF00107"/>
    </source>
</evidence>
<dbReference type="EMBL" id="LSFN01000044">
    <property type="protein sequence ID" value="OAB70983.1"/>
    <property type="molecule type" value="Genomic_DNA"/>
</dbReference>
<dbReference type="InterPro" id="IPR036291">
    <property type="entry name" value="NAD(P)-bd_dom_sf"/>
</dbReference>
<dbReference type="Gene3D" id="3.40.50.720">
    <property type="entry name" value="NAD(P)-binding Rossmann-like Domain"/>
    <property type="match status" value="1"/>
</dbReference>
<dbReference type="GO" id="GO:0016651">
    <property type="term" value="F:oxidoreductase activity, acting on NAD(P)H"/>
    <property type="evidence" value="ECO:0007669"/>
    <property type="project" value="InterPro"/>
</dbReference>
<dbReference type="Proteomes" id="UP000077134">
    <property type="component" value="Unassembled WGS sequence"/>
</dbReference>
<accession>A0A162KMS2</accession>
<name>A0A162KMS2_9BACL</name>
<dbReference type="PANTHER" id="PTHR45348">
    <property type="entry name" value="HYPOTHETICAL OXIDOREDUCTASE (EUROFUNG)"/>
    <property type="match status" value="1"/>
</dbReference>
<protein>
    <recommendedName>
        <fullName evidence="1">Alcohol dehydrogenase-like C-terminal domain-containing protein</fullName>
    </recommendedName>
</protein>
<dbReference type="Pfam" id="PF00107">
    <property type="entry name" value="ADH_zinc_N"/>
    <property type="match status" value="1"/>
</dbReference>
<dbReference type="InterPro" id="IPR013149">
    <property type="entry name" value="ADH-like_C"/>
</dbReference>
<sequence>MIYAGAGGVGGYAIQLGKELGLKVFTTVSLSNYPWVQSLGAVIAIDYRAEDVTKRILEETNHEGVDFIFMIVAP</sequence>
<dbReference type="AlphaFoldDB" id="A0A162KMS2"/>
<dbReference type="SUPFAM" id="SSF51735">
    <property type="entry name" value="NAD(P)-binding Rossmann-fold domains"/>
    <property type="match status" value="1"/>
</dbReference>